<accession>A0AAP0RZF2</accession>
<dbReference type="Proteomes" id="UP001415857">
    <property type="component" value="Unassembled WGS sequence"/>
</dbReference>
<dbReference type="SUPFAM" id="SSF52121">
    <property type="entry name" value="Lumazine synthase"/>
    <property type="match status" value="1"/>
</dbReference>
<proteinExistence type="predicted"/>
<sequence>MASFAATECFLPRHRSYARQPTISSLHGFAQKPTLLSFSSHIQGFRNHVAIERKERSSFAQTSAVRHLMGSVIRTEGLRFAVVVARFNEIVTKLLLEGSFGNLQEIFS</sequence>
<dbReference type="InterPro" id="IPR036467">
    <property type="entry name" value="LS/RS_sf"/>
</dbReference>
<evidence type="ECO:0000313" key="2">
    <source>
        <dbReference type="Proteomes" id="UP001415857"/>
    </source>
</evidence>
<name>A0AAP0RZF2_LIQFO</name>
<reference evidence="1 2" key="1">
    <citation type="journal article" date="2024" name="Plant J.">
        <title>Genome sequences and population genomics reveal climatic adaptation and genomic divergence between two closely related sweetgum species.</title>
        <authorList>
            <person name="Xu W.Q."/>
            <person name="Ren C.Q."/>
            <person name="Zhang X.Y."/>
            <person name="Comes H.P."/>
            <person name="Liu X.H."/>
            <person name="Li Y.G."/>
            <person name="Kettle C.J."/>
            <person name="Jalonen R."/>
            <person name="Gaisberger H."/>
            <person name="Ma Y.Z."/>
            <person name="Qiu Y.X."/>
        </authorList>
    </citation>
    <scope>NUCLEOTIDE SEQUENCE [LARGE SCALE GENOMIC DNA]</scope>
    <source>
        <strain evidence="1">Hangzhou</strain>
    </source>
</reference>
<evidence type="ECO:0008006" key="3">
    <source>
        <dbReference type="Google" id="ProtNLM"/>
    </source>
</evidence>
<gene>
    <name evidence="1" type="ORF">L1049_016574</name>
</gene>
<dbReference type="AlphaFoldDB" id="A0AAP0RZF2"/>
<dbReference type="EMBL" id="JBBPBK010000003">
    <property type="protein sequence ID" value="KAK9288126.1"/>
    <property type="molecule type" value="Genomic_DNA"/>
</dbReference>
<dbReference type="GO" id="GO:0009349">
    <property type="term" value="C:riboflavin synthase complex"/>
    <property type="evidence" value="ECO:0007669"/>
    <property type="project" value="InterPro"/>
</dbReference>
<organism evidence="1 2">
    <name type="scientific">Liquidambar formosana</name>
    <name type="common">Formosan gum</name>
    <dbReference type="NCBI Taxonomy" id="63359"/>
    <lineage>
        <taxon>Eukaryota</taxon>
        <taxon>Viridiplantae</taxon>
        <taxon>Streptophyta</taxon>
        <taxon>Embryophyta</taxon>
        <taxon>Tracheophyta</taxon>
        <taxon>Spermatophyta</taxon>
        <taxon>Magnoliopsida</taxon>
        <taxon>eudicotyledons</taxon>
        <taxon>Gunneridae</taxon>
        <taxon>Pentapetalae</taxon>
        <taxon>Saxifragales</taxon>
        <taxon>Altingiaceae</taxon>
        <taxon>Liquidambar</taxon>
    </lineage>
</organism>
<protein>
    <recommendedName>
        <fullName evidence="3">6,7-dimethyl-8-ribityllumazine synthase</fullName>
    </recommendedName>
</protein>
<dbReference type="Gene3D" id="3.40.50.960">
    <property type="entry name" value="Lumazine/riboflavin synthase"/>
    <property type="match status" value="1"/>
</dbReference>
<evidence type="ECO:0000313" key="1">
    <source>
        <dbReference type="EMBL" id="KAK9288126.1"/>
    </source>
</evidence>
<keyword evidence="2" id="KW-1185">Reference proteome</keyword>
<comment type="caution">
    <text evidence="1">The sequence shown here is derived from an EMBL/GenBank/DDBJ whole genome shotgun (WGS) entry which is preliminary data.</text>
</comment>
<dbReference type="GO" id="GO:0009231">
    <property type="term" value="P:riboflavin biosynthetic process"/>
    <property type="evidence" value="ECO:0007669"/>
    <property type="project" value="InterPro"/>
</dbReference>